<proteinExistence type="predicted"/>
<dbReference type="EMBL" id="JAFLRJ010001584">
    <property type="protein sequence ID" value="MBO0518380.1"/>
    <property type="molecule type" value="Genomic_DNA"/>
</dbReference>
<accession>A0A939FFY3</accession>
<dbReference type="RefSeq" id="WP_206970178.1">
    <property type="nucleotide sequence ID" value="NZ_JAFLRJ010001584.1"/>
</dbReference>
<evidence type="ECO:0000313" key="1">
    <source>
        <dbReference type="EMBL" id="MBO0518380.1"/>
    </source>
</evidence>
<evidence type="ECO:0000313" key="2">
    <source>
        <dbReference type="Proteomes" id="UP000664167"/>
    </source>
</evidence>
<name>A0A939FFY3_9ACTN</name>
<dbReference type="AlphaFoldDB" id="A0A939FFY3"/>
<gene>
    <name evidence="1" type="ORF">J0695_42770</name>
</gene>
<protein>
    <submittedName>
        <fullName evidence="1">Uncharacterized protein</fullName>
    </submittedName>
</protein>
<dbReference type="Proteomes" id="UP000664167">
    <property type="component" value="Unassembled WGS sequence"/>
</dbReference>
<keyword evidence="2" id="KW-1185">Reference proteome</keyword>
<reference evidence="1" key="1">
    <citation type="submission" date="2021-03" db="EMBL/GenBank/DDBJ databases">
        <title>Streptomyces poriferae sp. nov., a novel marine sponge-derived Actinobacteria species with anti-MRSA activity.</title>
        <authorList>
            <person name="Sandoval-Powers M."/>
            <person name="Kralova S."/>
            <person name="Nguyen G.-S."/>
            <person name="Fawwal D."/>
            <person name="Degnes K."/>
            <person name="Klinkenberg G."/>
            <person name="Sletta H."/>
            <person name="Wentzel A."/>
            <person name="Liles M.R."/>
        </authorList>
    </citation>
    <scope>NUCLEOTIDE SEQUENCE</scope>
    <source>
        <strain evidence="1">DSM 41794</strain>
    </source>
</reference>
<feature type="non-terminal residue" evidence="1">
    <location>
        <position position="1"/>
    </location>
</feature>
<sequence>RTIHRSGTQPTTTYAKSLFPVFGIDLNFVGRAEDLAAQVVPVVRTNLLDRADRMRRILRSRG</sequence>
<comment type="caution">
    <text evidence="1">The sequence shown here is derived from an EMBL/GenBank/DDBJ whole genome shotgun (WGS) entry which is preliminary data.</text>
</comment>
<organism evidence="1 2">
    <name type="scientific">Streptomyces beijiangensis</name>
    <dbReference type="NCBI Taxonomy" id="163361"/>
    <lineage>
        <taxon>Bacteria</taxon>
        <taxon>Bacillati</taxon>
        <taxon>Actinomycetota</taxon>
        <taxon>Actinomycetes</taxon>
        <taxon>Kitasatosporales</taxon>
        <taxon>Streptomycetaceae</taxon>
        <taxon>Streptomyces</taxon>
    </lineage>
</organism>